<dbReference type="Gene3D" id="3.80.10.10">
    <property type="entry name" value="Ribonuclease Inhibitor"/>
    <property type="match status" value="1"/>
</dbReference>
<organism evidence="1 2">
    <name type="scientific">[Torrubiella] hemipterigena</name>
    <dbReference type="NCBI Taxonomy" id="1531966"/>
    <lineage>
        <taxon>Eukaryota</taxon>
        <taxon>Fungi</taxon>
        <taxon>Dikarya</taxon>
        <taxon>Ascomycota</taxon>
        <taxon>Pezizomycotina</taxon>
        <taxon>Sordariomycetes</taxon>
        <taxon>Hypocreomycetidae</taxon>
        <taxon>Hypocreales</taxon>
        <taxon>Clavicipitaceae</taxon>
        <taxon>Clavicipitaceae incertae sedis</taxon>
        <taxon>'Torrubiella' clade</taxon>
    </lineage>
</organism>
<name>A0A0A1SMH1_9HYPO</name>
<dbReference type="HOGENOM" id="CLU_027349_0_0_1"/>
<accession>A0A0A1SMH1</accession>
<protein>
    <recommendedName>
        <fullName evidence="3">F-box domain-containing protein</fullName>
    </recommendedName>
</protein>
<dbReference type="AlphaFoldDB" id="A0A0A1SMH1"/>
<dbReference type="InterPro" id="IPR032675">
    <property type="entry name" value="LRR_dom_sf"/>
</dbReference>
<dbReference type="EMBL" id="CDHN01000001">
    <property type="protein sequence ID" value="CEJ81538.1"/>
    <property type="molecule type" value="Genomic_DNA"/>
</dbReference>
<dbReference type="Proteomes" id="UP000039046">
    <property type="component" value="Unassembled WGS sequence"/>
</dbReference>
<gene>
    <name evidence="1" type="ORF">VHEMI01659</name>
</gene>
<sequence length="632" mass="71756">MMSVHDVTDLMITSFDGNAVDKFGRDASPRRCLLLESVMPNRHRASSCKLFQMPSEILAEIVDMIADDKSSLSSLALVNSDCRYLARSCQFAEIRFDYSIRSLCLFAHLAKEVYEIKRGEVPLYAIGTCVRRVIFASDPGCVRAAHPELYSSIFGERRDAYTDERRNDLRKGSNTFYELARECSILAISHTMPNLEMLAWEDSYTVDQEFFKAISRSSAHHLRLSRMTIHDTFRLEPPLTADAWPLRSLHLNLNLAISASNSAESSISNSPDVKSKHPLSSFFGTLFQLCAPTLETLHWSHFDIKLHSQVVSLDEFPLAFPRLQHLQLGLIRIDPLTFSMLLVPTLKHLALPRCEFKSLKGCLAASEPLRDLESLVISCLPRPYDEMITFIKKHNFVRKLSIHDNARPPGEQGLDFLIIPILAEGLFRNLTCLSLQCGTLDNDDRPMDAHISEAALKTIGKIESLERLHLSVGFSFGWKCQWLIDHNAMRHSLATLKKLTMLAFERDTYRISAMPSMAPELYYSARLVGNDERELAEMRSDIVKNDQHIGGEDDEDDEDDEIWERAHRNRMLTEAEAYAALFPQLEWLLCGQRPIGFSKSVESSTAPRKAVPLTTQRDECYTFLQETFGLGE</sequence>
<dbReference type="OrthoDB" id="3257981at2759"/>
<keyword evidence="2" id="KW-1185">Reference proteome</keyword>
<evidence type="ECO:0000313" key="1">
    <source>
        <dbReference type="EMBL" id="CEJ81538.1"/>
    </source>
</evidence>
<evidence type="ECO:0008006" key="3">
    <source>
        <dbReference type="Google" id="ProtNLM"/>
    </source>
</evidence>
<reference evidence="1 2" key="1">
    <citation type="journal article" date="2015" name="Genome Announc.">
        <title>Draft Genome Sequence and Gene Annotation of the Entomopathogenic Fungus Verticillium hemipterigenum.</title>
        <authorList>
            <person name="Horn F."/>
            <person name="Habel A."/>
            <person name="Scharf D.H."/>
            <person name="Dworschak J."/>
            <person name="Brakhage A.A."/>
            <person name="Guthke R."/>
            <person name="Hertweck C."/>
            <person name="Linde J."/>
        </authorList>
    </citation>
    <scope>NUCLEOTIDE SEQUENCE [LARGE SCALE GENOMIC DNA]</scope>
</reference>
<proteinExistence type="predicted"/>
<evidence type="ECO:0000313" key="2">
    <source>
        <dbReference type="Proteomes" id="UP000039046"/>
    </source>
</evidence>
<dbReference type="SUPFAM" id="SSF52047">
    <property type="entry name" value="RNI-like"/>
    <property type="match status" value="1"/>
</dbReference>